<dbReference type="Pfam" id="PF07963">
    <property type="entry name" value="N_methyl"/>
    <property type="match status" value="1"/>
</dbReference>
<proteinExistence type="predicted"/>
<name>A0A517MMY7_9BACT</name>
<dbReference type="Gene3D" id="3.30.700.10">
    <property type="entry name" value="Glycoprotein, Type 4 Pilin"/>
    <property type="match status" value="1"/>
</dbReference>
<dbReference type="OrthoDB" id="264135at2"/>
<keyword evidence="1" id="KW-0812">Transmembrane</keyword>
<dbReference type="InterPro" id="IPR012902">
    <property type="entry name" value="N_methyl_site"/>
</dbReference>
<dbReference type="PANTHER" id="PTHR30093">
    <property type="entry name" value="GENERAL SECRETION PATHWAY PROTEIN G"/>
    <property type="match status" value="1"/>
</dbReference>
<protein>
    <submittedName>
        <fullName evidence="3">Type II secretion system protein G</fullName>
    </submittedName>
</protein>
<feature type="domain" description="DUF1559" evidence="2">
    <location>
        <begin position="135"/>
        <end position="401"/>
    </location>
</feature>
<sequence>MGGLGGYGKCRRLFLEVTKATRESVWLHDSRSVASLGTSATTSQKADSIYLSRRSWWLLFDWFSVVEAILFICSSSCLGYLFHFEVAQEIANLLFYFLEIVNMVRRRRSGFTLVELLVVIAIIGVLVGLLLPAVQAAREAARRMQCSNNLKQIGLALHNYESTHRVLPPGGVSSNSATPHTLILPYIEANNSFQLFDFSLDLNSSSANSAAVRQTLDIYQCPSHPASAPGFSWAGHGCYMQNFGGLAPDTNRTAVFPRGEARKFADITDGLSNTAAFSEIKKGVYPGSGSSLAVYARTSPEYYQTATGVSGWTAAMDTTYDIGACDDPSASAWRYRGMQYYRALIVSTFYNHTLTPNSRYRDCINSSSLAAGHLATRSFHPSGVLTLRCDGSVSFGAETVDGLAWLALGTANGGEVLNLP</sequence>
<evidence type="ECO:0000313" key="3">
    <source>
        <dbReference type="EMBL" id="QDS96248.1"/>
    </source>
</evidence>
<dbReference type="SUPFAM" id="SSF54523">
    <property type="entry name" value="Pili subunits"/>
    <property type="match status" value="1"/>
</dbReference>
<dbReference type="AlphaFoldDB" id="A0A517MMY7"/>
<evidence type="ECO:0000259" key="2">
    <source>
        <dbReference type="Pfam" id="PF07596"/>
    </source>
</evidence>
<organism evidence="3 4">
    <name type="scientific">Roseimaritima multifibrata</name>
    <dbReference type="NCBI Taxonomy" id="1930274"/>
    <lineage>
        <taxon>Bacteria</taxon>
        <taxon>Pseudomonadati</taxon>
        <taxon>Planctomycetota</taxon>
        <taxon>Planctomycetia</taxon>
        <taxon>Pirellulales</taxon>
        <taxon>Pirellulaceae</taxon>
        <taxon>Roseimaritima</taxon>
    </lineage>
</organism>
<accession>A0A517MMY7</accession>
<dbReference type="PANTHER" id="PTHR30093:SF2">
    <property type="entry name" value="TYPE II SECRETION SYSTEM PROTEIN H"/>
    <property type="match status" value="1"/>
</dbReference>
<reference evidence="3 4" key="1">
    <citation type="submission" date="2019-02" db="EMBL/GenBank/DDBJ databases">
        <title>Deep-cultivation of Planctomycetes and their phenomic and genomic characterization uncovers novel biology.</title>
        <authorList>
            <person name="Wiegand S."/>
            <person name="Jogler M."/>
            <person name="Boedeker C."/>
            <person name="Pinto D."/>
            <person name="Vollmers J."/>
            <person name="Rivas-Marin E."/>
            <person name="Kohn T."/>
            <person name="Peeters S.H."/>
            <person name="Heuer A."/>
            <person name="Rast P."/>
            <person name="Oberbeckmann S."/>
            <person name="Bunk B."/>
            <person name="Jeske O."/>
            <person name="Meyerdierks A."/>
            <person name="Storesund J.E."/>
            <person name="Kallscheuer N."/>
            <person name="Luecker S."/>
            <person name="Lage O.M."/>
            <person name="Pohl T."/>
            <person name="Merkel B.J."/>
            <person name="Hornburger P."/>
            <person name="Mueller R.-W."/>
            <person name="Bruemmer F."/>
            <person name="Labrenz M."/>
            <person name="Spormann A.M."/>
            <person name="Op den Camp H."/>
            <person name="Overmann J."/>
            <person name="Amann R."/>
            <person name="Jetten M.S.M."/>
            <person name="Mascher T."/>
            <person name="Medema M.H."/>
            <person name="Devos D.P."/>
            <person name="Kaster A.-K."/>
            <person name="Ovreas L."/>
            <person name="Rohde M."/>
            <person name="Galperin M.Y."/>
            <person name="Jogler C."/>
        </authorList>
    </citation>
    <scope>NUCLEOTIDE SEQUENCE [LARGE SCALE GENOMIC DNA]</scope>
    <source>
        <strain evidence="3 4">FF011L</strain>
    </source>
</reference>
<keyword evidence="1" id="KW-1133">Transmembrane helix</keyword>
<dbReference type="KEGG" id="rml:FF011L_50560"/>
<keyword evidence="1" id="KW-0472">Membrane</keyword>
<dbReference type="InterPro" id="IPR011453">
    <property type="entry name" value="DUF1559"/>
</dbReference>
<dbReference type="Pfam" id="PF07596">
    <property type="entry name" value="SBP_bac_10"/>
    <property type="match status" value="1"/>
</dbReference>
<dbReference type="InterPro" id="IPR045584">
    <property type="entry name" value="Pilin-like"/>
</dbReference>
<keyword evidence="4" id="KW-1185">Reference proteome</keyword>
<dbReference type="EMBL" id="CP036262">
    <property type="protein sequence ID" value="QDS96248.1"/>
    <property type="molecule type" value="Genomic_DNA"/>
</dbReference>
<gene>
    <name evidence="3" type="primary">xcpT_9</name>
    <name evidence="3" type="ORF">FF011L_50560</name>
</gene>
<dbReference type="PROSITE" id="PS00409">
    <property type="entry name" value="PROKAR_NTER_METHYL"/>
    <property type="match status" value="1"/>
</dbReference>
<dbReference type="Proteomes" id="UP000320672">
    <property type="component" value="Chromosome"/>
</dbReference>
<dbReference type="NCBIfam" id="TIGR02532">
    <property type="entry name" value="IV_pilin_GFxxxE"/>
    <property type="match status" value="1"/>
</dbReference>
<evidence type="ECO:0000256" key="1">
    <source>
        <dbReference type="SAM" id="Phobius"/>
    </source>
</evidence>
<evidence type="ECO:0000313" key="4">
    <source>
        <dbReference type="Proteomes" id="UP000320672"/>
    </source>
</evidence>
<feature type="transmembrane region" description="Helical" evidence="1">
    <location>
        <begin position="110"/>
        <end position="134"/>
    </location>
</feature>